<evidence type="ECO:0000313" key="3">
    <source>
        <dbReference type="Proteomes" id="UP001107558"/>
    </source>
</evidence>
<dbReference type="GO" id="GO:0042602">
    <property type="term" value="F:riboflavin reductase (NADPH) activity"/>
    <property type="evidence" value="ECO:0007669"/>
    <property type="project" value="TreeGrafter"/>
</dbReference>
<dbReference type="Pfam" id="PF13460">
    <property type="entry name" value="NAD_binding_10"/>
    <property type="match status" value="1"/>
</dbReference>
<dbReference type="InterPro" id="IPR016040">
    <property type="entry name" value="NAD(P)-bd_dom"/>
</dbReference>
<organism evidence="2 3">
    <name type="scientific">Polypedilum vanderplanki</name>
    <name type="common">Sleeping chironomid midge</name>
    <dbReference type="NCBI Taxonomy" id="319348"/>
    <lineage>
        <taxon>Eukaryota</taxon>
        <taxon>Metazoa</taxon>
        <taxon>Ecdysozoa</taxon>
        <taxon>Arthropoda</taxon>
        <taxon>Hexapoda</taxon>
        <taxon>Insecta</taxon>
        <taxon>Pterygota</taxon>
        <taxon>Neoptera</taxon>
        <taxon>Endopterygota</taxon>
        <taxon>Diptera</taxon>
        <taxon>Nematocera</taxon>
        <taxon>Chironomoidea</taxon>
        <taxon>Chironomidae</taxon>
        <taxon>Chironominae</taxon>
        <taxon>Polypedilum</taxon>
        <taxon>Polypedilum</taxon>
    </lineage>
</organism>
<protein>
    <recommendedName>
        <fullName evidence="1">NAD(P)-binding domain-containing protein</fullName>
    </recommendedName>
</protein>
<dbReference type="CDD" id="cd05244">
    <property type="entry name" value="BVR-B_like_SDR_a"/>
    <property type="match status" value="1"/>
</dbReference>
<dbReference type="AlphaFoldDB" id="A0A9J6CAR2"/>
<dbReference type="InterPro" id="IPR051606">
    <property type="entry name" value="Polyketide_Oxido-like"/>
</dbReference>
<dbReference type="InterPro" id="IPR036291">
    <property type="entry name" value="NAD(P)-bd_dom_sf"/>
</dbReference>
<sequence>MNKLAIFGGTGMTGRCAVNYALEKGKHVRLLVRDESAIPEEFKGKVEIINGNVLNQADVDKTVEGVDGVVIILGTRGSTEPTTMMSEGTRNIIEAMKKFGLKKFSACLSSFLFMPVENVPKVFHELNADHQRMLDVIKASGLEYRAVLPPHIADEPSGNFKILYNERVGRTISKYDLGKFFIDCLENDEHSGKVIGIATV</sequence>
<feature type="domain" description="NAD(P)-binding" evidence="1">
    <location>
        <begin position="8"/>
        <end position="187"/>
    </location>
</feature>
<dbReference type="PANTHER" id="PTHR43355">
    <property type="entry name" value="FLAVIN REDUCTASE (NADPH)"/>
    <property type="match status" value="1"/>
</dbReference>
<evidence type="ECO:0000259" key="1">
    <source>
        <dbReference type="Pfam" id="PF13460"/>
    </source>
</evidence>
<proteinExistence type="predicted"/>
<accession>A0A9J6CAR2</accession>
<keyword evidence="3" id="KW-1185">Reference proteome</keyword>
<gene>
    <name evidence="2" type="ORF">PVAND_008745</name>
</gene>
<dbReference type="PANTHER" id="PTHR43355:SF2">
    <property type="entry name" value="FLAVIN REDUCTASE (NADPH)"/>
    <property type="match status" value="1"/>
</dbReference>
<dbReference type="EMBL" id="JADBJN010000002">
    <property type="protein sequence ID" value="KAG5679154.1"/>
    <property type="molecule type" value="Genomic_DNA"/>
</dbReference>
<dbReference type="OrthoDB" id="419598at2759"/>
<dbReference type="Proteomes" id="UP001107558">
    <property type="component" value="Chromosome 2"/>
</dbReference>
<evidence type="ECO:0000313" key="2">
    <source>
        <dbReference type="EMBL" id="KAG5679154.1"/>
    </source>
</evidence>
<dbReference type="Gene3D" id="3.40.50.720">
    <property type="entry name" value="NAD(P)-binding Rossmann-like Domain"/>
    <property type="match status" value="1"/>
</dbReference>
<reference evidence="2" key="1">
    <citation type="submission" date="2021-03" db="EMBL/GenBank/DDBJ databases">
        <title>Chromosome level genome of the anhydrobiotic midge Polypedilum vanderplanki.</title>
        <authorList>
            <person name="Yoshida Y."/>
            <person name="Kikawada T."/>
            <person name="Gusev O."/>
        </authorList>
    </citation>
    <scope>NUCLEOTIDE SEQUENCE</scope>
    <source>
        <strain evidence="2">NIAS01</strain>
        <tissue evidence="2">Whole body or cell culture</tissue>
    </source>
</reference>
<dbReference type="SUPFAM" id="SSF51735">
    <property type="entry name" value="NAD(P)-binding Rossmann-fold domains"/>
    <property type="match status" value="1"/>
</dbReference>
<dbReference type="GO" id="GO:0004074">
    <property type="term" value="F:biliverdin reductase [NAD(P)H] activity"/>
    <property type="evidence" value="ECO:0007669"/>
    <property type="project" value="TreeGrafter"/>
</dbReference>
<name>A0A9J6CAR2_POLVA</name>
<comment type="caution">
    <text evidence="2">The sequence shown here is derived from an EMBL/GenBank/DDBJ whole genome shotgun (WGS) entry which is preliminary data.</text>
</comment>